<feature type="compositionally biased region" description="Basic and acidic residues" evidence="1">
    <location>
        <begin position="261"/>
        <end position="283"/>
    </location>
</feature>
<keyword evidence="2" id="KW-1133">Transmembrane helix</keyword>
<sequence length="378" mass="41380">MLECRPLKQNFHYQLLLRLFSTTVTNLHMFTSSTLQAFLILLFFTLATALVLPICCAKKQKKQPKRGTERELMLATEKDIQTQTKMKQTTLKLPPPSQKEKKGKKAEGKKKDKGKKGDEKNEAEQKRPLAGSALGVEVPPTMEAEESRVEKAATPAAQKEPQAPKSAQTPEVQNNVKTAIKLDDKAVEQPAMATSKTEKQTTLPATTEKNVEKAPKKVDEDKKEKPKEAIGKKEPKVLPDAKEKKPSAKDTKKQPPPPPPAKEKTLKEKAKASTPKKGEKQEEPPTTDSPRAEAKKTSSKEKDEGGKVKESPVSKKGEAVDEEGKKEQVSEVDVTKGEDEGGTKKEEEGGGGEKKADESDAGKDAVEDAETTAPTKEE</sequence>
<accession>A0A914ME91</accession>
<feature type="compositionally biased region" description="Polar residues" evidence="1">
    <location>
        <begin position="165"/>
        <end position="177"/>
    </location>
</feature>
<feature type="region of interest" description="Disordered" evidence="1">
    <location>
        <begin position="77"/>
        <end position="378"/>
    </location>
</feature>
<feature type="compositionally biased region" description="Basic and acidic residues" evidence="1">
    <location>
        <begin position="290"/>
        <end position="366"/>
    </location>
</feature>
<organism evidence="3 4">
    <name type="scientific">Meloidogyne incognita</name>
    <name type="common">Southern root-knot nematode worm</name>
    <name type="synonym">Oxyuris incognita</name>
    <dbReference type="NCBI Taxonomy" id="6306"/>
    <lineage>
        <taxon>Eukaryota</taxon>
        <taxon>Metazoa</taxon>
        <taxon>Ecdysozoa</taxon>
        <taxon>Nematoda</taxon>
        <taxon>Chromadorea</taxon>
        <taxon>Rhabditida</taxon>
        <taxon>Tylenchina</taxon>
        <taxon>Tylenchomorpha</taxon>
        <taxon>Tylenchoidea</taxon>
        <taxon>Meloidogynidae</taxon>
        <taxon>Meloidogyninae</taxon>
        <taxon>Meloidogyne</taxon>
        <taxon>Meloidogyne incognita group</taxon>
    </lineage>
</organism>
<proteinExistence type="predicted"/>
<keyword evidence="3" id="KW-1185">Reference proteome</keyword>
<keyword evidence="2" id="KW-0472">Membrane</keyword>
<dbReference type="AlphaFoldDB" id="A0A914ME91"/>
<evidence type="ECO:0000313" key="3">
    <source>
        <dbReference type="Proteomes" id="UP000887563"/>
    </source>
</evidence>
<name>A0A914ME91_MELIC</name>
<keyword evidence="2" id="KW-0812">Transmembrane</keyword>
<feature type="compositionally biased region" description="Basic and acidic residues" evidence="1">
    <location>
        <begin position="209"/>
        <end position="253"/>
    </location>
</feature>
<feature type="transmembrane region" description="Helical" evidence="2">
    <location>
        <begin position="35"/>
        <end position="56"/>
    </location>
</feature>
<dbReference type="WBParaSite" id="Minc3s01594g24989">
    <property type="protein sequence ID" value="Minc3s01594g24989"/>
    <property type="gene ID" value="Minc3s01594g24989"/>
</dbReference>
<evidence type="ECO:0000313" key="4">
    <source>
        <dbReference type="WBParaSite" id="Minc3s01594g24989"/>
    </source>
</evidence>
<reference evidence="4" key="1">
    <citation type="submission" date="2022-11" db="UniProtKB">
        <authorList>
            <consortium name="WormBaseParasite"/>
        </authorList>
    </citation>
    <scope>IDENTIFICATION</scope>
</reference>
<feature type="compositionally biased region" description="Polar residues" evidence="1">
    <location>
        <begin position="192"/>
        <end position="208"/>
    </location>
</feature>
<evidence type="ECO:0000256" key="2">
    <source>
        <dbReference type="SAM" id="Phobius"/>
    </source>
</evidence>
<feature type="compositionally biased region" description="Basic and acidic residues" evidence="1">
    <location>
        <begin position="105"/>
        <end position="127"/>
    </location>
</feature>
<evidence type="ECO:0000256" key="1">
    <source>
        <dbReference type="SAM" id="MobiDB-lite"/>
    </source>
</evidence>
<feature type="compositionally biased region" description="Low complexity" evidence="1">
    <location>
        <begin position="81"/>
        <end position="92"/>
    </location>
</feature>
<protein>
    <submittedName>
        <fullName evidence="4">Candidate secreted effector</fullName>
    </submittedName>
</protein>
<dbReference type="Proteomes" id="UP000887563">
    <property type="component" value="Unplaced"/>
</dbReference>